<feature type="domain" description="C2H2-type" evidence="14">
    <location>
        <begin position="255"/>
        <end position="282"/>
    </location>
</feature>
<evidence type="ECO:0000256" key="4">
    <source>
        <dbReference type="ARBA" id="ARBA00022491"/>
    </source>
</evidence>
<feature type="compositionally biased region" description="Basic and acidic residues" evidence="13">
    <location>
        <begin position="56"/>
        <end position="91"/>
    </location>
</feature>
<sequence length="1023" mass="113495">MLANVALTSEAAPGDCVVEEKQMVELKNVGCSSYSDSEDENVIRYSYDNSDSPESPYHEGDALSRAEPRPAVHIVERVEGSGEEMRAEDLSKPASPSPPVEHAGLGKRKHSQVVEATPAPTPAAEPPKKKKKPFYCKPCQYQAACEEEFIHHIRVHSAKKLIVVNGAGDSDDEAEPGGSTQQQGPENGACTKGVIRCERCGYNTNRYDHYMAHLRHHKNEGDDQRVFKCTICPYSTVSQYHWKKHLRNHFPSKLFTCNQCSYFSDRKNNYIQHIRTHTGERPFQCLYCDYSSSQKTHLTRHMRTHSGERPFKCDSCSYLAANQHEVTRHARQVHNGPKPLSCPYCQYKTADRSNFKKHVELHVNPRQFLCPVCKYAASKKCNLQYHIKSRHPGCSDISMDVSKVRLRVKKADGDEAAAPPGGKQAEATHEQQGESKTTAEEADSCSGPINLSIRKSGKPGSAHTTGTEPTRRTVDLPGREKASKASLHACEKKAEKRAGQKNEGRETSSRKVRGRVAEKSDPTERAAACCVDNPDGKRDKDPKKAEKTPKSMEKAARSRSKKERVAKANSEKDQPAAEVEQSVDLEGGQENSQPQKETRGVEQRRREEAEERRERGRPERENRPRVEKEDGERETEISRDAGPKKAPPRKQGKKPARAAKADPREEDSQTHGETCKEAKTKTAKRKVEDNASPQRGSTVQDGRSEKVRRKKEKVVERPSLSAAMAEPAAPVRTDGKVSKGKARQSRRSASKAEMSVGEPKIPSASVESDAVGQMPNPLQGKVLPSSGPEQVPKTHTLQQDQVKTVPQCLEKSTAEKITLTQQQEESAPHTCPTEGTPTDQSLVEEGPQITETMQSTSVKLAEEEEEPGSTKEKDQCNGDSKDQETPEEDSGSEEIVSPTVSEREPGFIQEPPPKNTSLEFPEPTRPKPADGEDDEGIHSPDGGSDISDCASEGSYDSGLNGLPAATEKLPETPTEELPSPTQLLSHTCVFCDRTFPLEMDYRRHLHRHLVNVYYLETAMQRDK</sequence>
<organism evidence="15 16">
    <name type="scientific">Electrophorus electricus</name>
    <name type="common">Electric eel</name>
    <name type="synonym">Gymnotus electricus</name>
    <dbReference type="NCBI Taxonomy" id="8005"/>
    <lineage>
        <taxon>Eukaryota</taxon>
        <taxon>Metazoa</taxon>
        <taxon>Chordata</taxon>
        <taxon>Craniata</taxon>
        <taxon>Vertebrata</taxon>
        <taxon>Euteleostomi</taxon>
        <taxon>Actinopterygii</taxon>
        <taxon>Neopterygii</taxon>
        <taxon>Teleostei</taxon>
        <taxon>Ostariophysi</taxon>
        <taxon>Gymnotiformes</taxon>
        <taxon>Gymnotoidei</taxon>
        <taxon>Gymnotidae</taxon>
        <taxon>Electrophorus</taxon>
    </lineage>
</organism>
<feature type="compositionally biased region" description="Basic and acidic residues" evidence="13">
    <location>
        <begin position="426"/>
        <end position="439"/>
    </location>
</feature>
<keyword evidence="11" id="KW-0539">Nucleus</keyword>
<evidence type="ECO:0000313" key="16">
    <source>
        <dbReference type="Proteomes" id="UP000314983"/>
    </source>
</evidence>
<dbReference type="GeneTree" id="ENSGT00940000155341"/>
<dbReference type="InterPro" id="IPR036236">
    <property type="entry name" value="Znf_C2H2_sf"/>
</dbReference>
<feature type="compositionally biased region" description="Polar residues" evidence="13">
    <location>
        <begin position="849"/>
        <end position="858"/>
    </location>
</feature>
<keyword evidence="16" id="KW-1185">Reference proteome</keyword>
<comment type="subcellular location">
    <subcellularLocation>
        <location evidence="2">Cytoplasm</location>
    </subcellularLocation>
    <subcellularLocation>
        <location evidence="1">Nucleus</location>
    </subcellularLocation>
</comment>
<feature type="domain" description="C2H2-type" evidence="14">
    <location>
        <begin position="340"/>
        <end position="367"/>
    </location>
</feature>
<keyword evidence="4" id="KW-0678">Repressor</keyword>
<feature type="compositionally biased region" description="Basic and acidic residues" evidence="13">
    <location>
        <begin position="596"/>
        <end position="643"/>
    </location>
</feature>
<evidence type="ECO:0000256" key="2">
    <source>
        <dbReference type="ARBA" id="ARBA00004496"/>
    </source>
</evidence>
<feature type="domain" description="C2H2-type" evidence="14">
    <location>
        <begin position="195"/>
        <end position="222"/>
    </location>
</feature>
<name>A0AAY5EEU2_ELEEL</name>
<keyword evidence="8" id="KW-0862">Zinc</keyword>
<proteinExistence type="predicted"/>
<dbReference type="InterPro" id="IPR057281">
    <property type="entry name" value="Zfn-C2H2_REST"/>
</dbReference>
<feature type="compositionally biased region" description="Basic residues" evidence="13">
    <location>
        <begin position="646"/>
        <end position="657"/>
    </location>
</feature>
<evidence type="ECO:0000256" key="3">
    <source>
        <dbReference type="ARBA" id="ARBA00022490"/>
    </source>
</evidence>
<feature type="compositionally biased region" description="Polar residues" evidence="13">
    <location>
        <begin position="793"/>
        <end position="804"/>
    </location>
</feature>
<dbReference type="InterPro" id="IPR013087">
    <property type="entry name" value="Znf_C2H2_type"/>
</dbReference>
<feature type="compositionally biased region" description="Polar residues" evidence="13">
    <location>
        <begin position="691"/>
        <end position="701"/>
    </location>
</feature>
<dbReference type="PROSITE" id="PS50157">
    <property type="entry name" value="ZINC_FINGER_C2H2_2"/>
    <property type="match status" value="6"/>
</dbReference>
<evidence type="ECO:0000256" key="8">
    <source>
        <dbReference type="ARBA" id="ARBA00022833"/>
    </source>
</evidence>
<dbReference type="FunFam" id="3.30.160.60:FF:000395">
    <property type="entry name" value="zinc finger protein 513"/>
    <property type="match status" value="1"/>
</dbReference>
<feature type="compositionally biased region" description="Basic and acidic residues" evidence="13">
    <location>
        <begin position="469"/>
        <end position="524"/>
    </location>
</feature>
<dbReference type="SMART" id="SM00355">
    <property type="entry name" value="ZnF_C2H2"/>
    <property type="match status" value="9"/>
</dbReference>
<dbReference type="GO" id="GO:0045944">
    <property type="term" value="P:positive regulation of transcription by RNA polymerase II"/>
    <property type="evidence" value="ECO:0007669"/>
    <property type="project" value="TreeGrafter"/>
</dbReference>
<evidence type="ECO:0000256" key="13">
    <source>
        <dbReference type="SAM" id="MobiDB-lite"/>
    </source>
</evidence>
<keyword evidence="7 12" id="KW-0863">Zinc-finger</keyword>
<evidence type="ECO:0000259" key="14">
    <source>
        <dbReference type="PROSITE" id="PS50157"/>
    </source>
</evidence>
<evidence type="ECO:0000256" key="9">
    <source>
        <dbReference type="ARBA" id="ARBA00023015"/>
    </source>
</evidence>
<feature type="compositionally biased region" description="Basic residues" evidence="13">
    <location>
        <begin position="738"/>
        <end position="749"/>
    </location>
</feature>
<keyword evidence="5" id="KW-0479">Metal-binding</keyword>
<evidence type="ECO:0000256" key="10">
    <source>
        <dbReference type="ARBA" id="ARBA00023163"/>
    </source>
</evidence>
<reference evidence="15 16" key="1">
    <citation type="submission" date="2020-05" db="EMBL/GenBank/DDBJ databases">
        <title>Electrophorus electricus (electric eel) genome, fEleEle1, primary haplotype.</title>
        <authorList>
            <person name="Myers G."/>
            <person name="Meyer A."/>
            <person name="Fedrigo O."/>
            <person name="Formenti G."/>
            <person name="Rhie A."/>
            <person name="Tracey A."/>
            <person name="Sims Y."/>
            <person name="Jarvis E.D."/>
        </authorList>
    </citation>
    <scope>NUCLEOTIDE SEQUENCE [LARGE SCALE GENOMIC DNA]</scope>
</reference>
<dbReference type="FunFam" id="3.30.160.60:FF:000662">
    <property type="entry name" value="RE1-silencing transcription factor A"/>
    <property type="match status" value="1"/>
</dbReference>
<dbReference type="FunFam" id="3.30.160.60:FF:002187">
    <property type="entry name" value="RE1-silencing transcription factor"/>
    <property type="match status" value="1"/>
</dbReference>
<feature type="compositionally biased region" description="Low complexity" evidence="13">
    <location>
        <begin position="971"/>
        <end position="980"/>
    </location>
</feature>
<dbReference type="Ensembl" id="ENSEEET00000061525.1">
    <property type="protein sequence ID" value="ENSEEEP00000055318.1"/>
    <property type="gene ID" value="ENSEEEG00000024947.1"/>
</dbReference>
<feature type="domain" description="C2H2-type" evidence="14">
    <location>
        <begin position="283"/>
        <end position="310"/>
    </location>
</feature>
<evidence type="ECO:0000256" key="5">
    <source>
        <dbReference type="ARBA" id="ARBA00022723"/>
    </source>
</evidence>
<evidence type="ECO:0000256" key="7">
    <source>
        <dbReference type="ARBA" id="ARBA00022771"/>
    </source>
</evidence>
<feature type="compositionally biased region" description="Basic and acidic residues" evidence="13">
    <location>
        <begin position="659"/>
        <end position="689"/>
    </location>
</feature>
<feature type="domain" description="C2H2-type" evidence="14">
    <location>
        <begin position="311"/>
        <end position="339"/>
    </location>
</feature>
<feature type="region of interest" description="Disordered" evidence="13">
    <location>
        <begin position="411"/>
        <end position="804"/>
    </location>
</feature>
<dbReference type="Pfam" id="PF00096">
    <property type="entry name" value="zf-C2H2"/>
    <property type="match status" value="1"/>
</dbReference>
<keyword evidence="3" id="KW-0963">Cytoplasm</keyword>
<feature type="compositionally biased region" description="Basic and acidic residues" evidence="13">
    <location>
        <begin position="534"/>
        <end position="556"/>
    </location>
</feature>
<dbReference type="Gene3D" id="3.30.160.60">
    <property type="entry name" value="Classic Zinc Finger"/>
    <property type="match status" value="5"/>
</dbReference>
<feature type="compositionally biased region" description="Basic and acidic residues" evidence="13">
    <location>
        <begin position="563"/>
        <end position="575"/>
    </location>
</feature>
<dbReference type="GO" id="GO:0045664">
    <property type="term" value="P:regulation of neuron differentiation"/>
    <property type="evidence" value="ECO:0007669"/>
    <property type="project" value="UniProtKB-ARBA"/>
</dbReference>
<keyword evidence="10" id="KW-0804">Transcription</keyword>
<dbReference type="Pfam" id="PF13909">
    <property type="entry name" value="zf-H2C2_5"/>
    <property type="match status" value="1"/>
</dbReference>
<feature type="domain" description="C2H2-type" evidence="14">
    <location>
        <begin position="134"/>
        <end position="161"/>
    </location>
</feature>
<evidence type="ECO:0000313" key="15">
    <source>
        <dbReference type="Ensembl" id="ENSEEEP00000055318.1"/>
    </source>
</evidence>
<dbReference type="PANTHER" id="PTHR24403">
    <property type="entry name" value="ZINC FINGER PROTEIN"/>
    <property type="match status" value="1"/>
</dbReference>
<dbReference type="GO" id="GO:0005737">
    <property type="term" value="C:cytoplasm"/>
    <property type="evidence" value="ECO:0007669"/>
    <property type="project" value="UniProtKB-SubCell"/>
</dbReference>
<reference evidence="15" key="2">
    <citation type="submission" date="2025-08" db="UniProtKB">
        <authorList>
            <consortium name="Ensembl"/>
        </authorList>
    </citation>
    <scope>IDENTIFICATION</scope>
</reference>
<dbReference type="GO" id="GO:0005634">
    <property type="term" value="C:nucleus"/>
    <property type="evidence" value="ECO:0007669"/>
    <property type="project" value="UniProtKB-SubCell"/>
</dbReference>
<reference evidence="15" key="3">
    <citation type="submission" date="2025-09" db="UniProtKB">
        <authorList>
            <consortium name="Ensembl"/>
        </authorList>
    </citation>
    <scope>IDENTIFICATION</scope>
</reference>
<dbReference type="Proteomes" id="UP000314983">
    <property type="component" value="Chromosome 1"/>
</dbReference>
<dbReference type="AlphaFoldDB" id="A0AAY5EEU2"/>
<keyword evidence="9" id="KW-0805">Transcription regulation</keyword>
<dbReference type="FunFam" id="3.30.160.60:FF:000805">
    <property type="entry name" value="RE1-silencing transcription factor B"/>
    <property type="match status" value="1"/>
</dbReference>
<evidence type="ECO:0000256" key="6">
    <source>
        <dbReference type="ARBA" id="ARBA00022737"/>
    </source>
</evidence>
<keyword evidence="6" id="KW-0677">Repeat</keyword>
<dbReference type="InterPro" id="IPR050688">
    <property type="entry name" value="Zinc_finger/UBP_domain"/>
</dbReference>
<dbReference type="Pfam" id="PF24540">
    <property type="entry name" value="zf-C2H2_REST"/>
    <property type="match status" value="1"/>
</dbReference>
<dbReference type="PANTHER" id="PTHR24403:SF102">
    <property type="entry name" value="RE1-SILENCING TRANSCRIPTION FACTOR"/>
    <property type="match status" value="1"/>
</dbReference>
<dbReference type="GO" id="GO:0045596">
    <property type="term" value="P:negative regulation of cell differentiation"/>
    <property type="evidence" value="ECO:0007669"/>
    <property type="project" value="UniProtKB-ARBA"/>
</dbReference>
<feature type="compositionally biased region" description="Basic and acidic residues" evidence="13">
    <location>
        <begin position="868"/>
        <end position="884"/>
    </location>
</feature>
<dbReference type="SUPFAM" id="SSF57667">
    <property type="entry name" value="beta-beta-alpha zinc fingers"/>
    <property type="match status" value="3"/>
</dbReference>
<dbReference type="GO" id="GO:0008270">
    <property type="term" value="F:zinc ion binding"/>
    <property type="evidence" value="ECO:0007669"/>
    <property type="project" value="UniProtKB-KW"/>
</dbReference>
<feature type="region of interest" description="Disordered" evidence="13">
    <location>
        <begin position="31"/>
        <end position="131"/>
    </location>
</feature>
<evidence type="ECO:0000256" key="11">
    <source>
        <dbReference type="ARBA" id="ARBA00023242"/>
    </source>
</evidence>
<gene>
    <name evidence="15" type="primary">REST</name>
</gene>
<feature type="region of interest" description="Disordered" evidence="13">
    <location>
        <begin position="816"/>
        <end position="980"/>
    </location>
</feature>
<protein>
    <recommendedName>
        <fullName evidence="14">C2H2-type domain-containing protein</fullName>
    </recommendedName>
</protein>
<evidence type="ECO:0000256" key="1">
    <source>
        <dbReference type="ARBA" id="ARBA00004123"/>
    </source>
</evidence>
<accession>A0AAY5EEU2</accession>
<dbReference type="PROSITE" id="PS00028">
    <property type="entry name" value="ZINC_FINGER_C2H2_1"/>
    <property type="match status" value="1"/>
</dbReference>
<feature type="region of interest" description="Disordered" evidence="13">
    <location>
        <begin position="167"/>
        <end position="187"/>
    </location>
</feature>
<dbReference type="FunFam" id="3.30.160.60:FF:000952">
    <property type="entry name" value="RE1-silencing transcription factor B"/>
    <property type="match status" value="1"/>
</dbReference>
<evidence type="ECO:0000256" key="12">
    <source>
        <dbReference type="PROSITE-ProRule" id="PRU00042"/>
    </source>
</evidence>